<dbReference type="eggNOG" id="COG0834">
    <property type="taxonomic scope" value="Bacteria"/>
</dbReference>
<reference evidence="3 4" key="1">
    <citation type="journal article" date="2015" name="Genome Announc.">
        <title>Genome Sequence of Mushroom Soft-Rot Pathogen Janthinobacterium agaricidamnosum.</title>
        <authorList>
            <person name="Graupner K."/>
            <person name="Lackner G."/>
            <person name="Hertweck C."/>
        </authorList>
    </citation>
    <scope>NUCLEOTIDE SEQUENCE [LARGE SCALE GENOMIC DNA]</scope>
    <source>
        <strain evidence="4">NBRC 102515 / DSM 9628</strain>
    </source>
</reference>
<dbReference type="InterPro" id="IPR001638">
    <property type="entry name" value="Solute-binding_3/MltF_N"/>
</dbReference>
<keyword evidence="1" id="KW-0732">Signal</keyword>
<dbReference type="AlphaFoldDB" id="W0V5T0"/>
<organism evidence="3 4">
    <name type="scientific">Janthinobacterium agaricidamnosum NBRC 102515 = DSM 9628</name>
    <dbReference type="NCBI Taxonomy" id="1349767"/>
    <lineage>
        <taxon>Bacteria</taxon>
        <taxon>Pseudomonadati</taxon>
        <taxon>Pseudomonadota</taxon>
        <taxon>Betaproteobacteria</taxon>
        <taxon>Burkholderiales</taxon>
        <taxon>Oxalobacteraceae</taxon>
        <taxon>Janthinobacterium</taxon>
    </lineage>
</organism>
<dbReference type="SUPFAM" id="SSF53850">
    <property type="entry name" value="Periplasmic binding protein-like II"/>
    <property type="match status" value="1"/>
</dbReference>
<dbReference type="Gene3D" id="3.40.190.10">
    <property type="entry name" value="Periplasmic binding protein-like II"/>
    <property type="match status" value="2"/>
</dbReference>
<keyword evidence="4" id="KW-1185">Reference proteome</keyword>
<evidence type="ECO:0000256" key="1">
    <source>
        <dbReference type="SAM" id="SignalP"/>
    </source>
</evidence>
<dbReference type="EMBL" id="HG322949">
    <property type="protein sequence ID" value="CDG82622.1"/>
    <property type="molecule type" value="Genomic_DNA"/>
</dbReference>
<dbReference type="RefSeq" id="WP_038491298.1">
    <property type="nucleotide sequence ID" value="NZ_BCTH01000001.1"/>
</dbReference>
<feature type="signal peptide" evidence="1">
    <location>
        <begin position="1"/>
        <end position="26"/>
    </location>
</feature>
<dbReference type="STRING" id="1349767.GJA_1986"/>
<proteinExistence type="predicted"/>
<dbReference type="HOGENOM" id="CLU_1018537_0_0_4"/>
<dbReference type="OrthoDB" id="8592924at2"/>
<dbReference type="PATRIC" id="fig|1349767.4.peg.3753"/>
<accession>W0V5T0</accession>
<evidence type="ECO:0000313" key="4">
    <source>
        <dbReference type="Proteomes" id="UP000027604"/>
    </source>
</evidence>
<feature type="chain" id="PRO_5004797586" description="Solute-binding protein family 3/N-terminal domain-containing protein" evidence="1">
    <location>
        <begin position="27"/>
        <end position="273"/>
    </location>
</feature>
<protein>
    <recommendedName>
        <fullName evidence="2">Solute-binding protein family 3/N-terminal domain-containing protein</fullName>
    </recommendedName>
</protein>
<evidence type="ECO:0000313" key="3">
    <source>
        <dbReference type="EMBL" id="CDG82622.1"/>
    </source>
</evidence>
<dbReference type="KEGG" id="jag:GJA_1986"/>
<dbReference type="Pfam" id="PF00497">
    <property type="entry name" value="SBP_bac_3"/>
    <property type="match status" value="1"/>
</dbReference>
<dbReference type="Proteomes" id="UP000027604">
    <property type="component" value="Chromosome I"/>
</dbReference>
<gene>
    <name evidence="3" type="ORF">GJA_1986</name>
</gene>
<evidence type="ECO:0000259" key="2">
    <source>
        <dbReference type="Pfam" id="PF00497"/>
    </source>
</evidence>
<feature type="domain" description="Solute-binding protein family 3/N-terminal" evidence="2">
    <location>
        <begin position="48"/>
        <end position="249"/>
    </location>
</feature>
<name>W0V5T0_9BURK</name>
<sequence>MRNFYSNIWRRVLIGLAMTCSLPASAECTRDIIVPLSPIGASVVVNGTSVSGIYPELLRNIGAKVGCNLVFSAVPRARLEAMFETGKADVLIPAISTPRRDQQGWFVPLLGHRPMLLSVQSSRPAITSVQDLIERRDIRVALVRGYDYGDAYQALAKELLKQGRLFYEVDTLSVARLMQGGFVDATIMGPTMLAGTAQNDARVQGLVDKLRVEALPELPWGSSGAYISRKSLKPEDQAQLRELLEKMAKSNALLESFQRHHRSEFLTTSIRPR</sequence>